<protein>
    <submittedName>
        <fullName evidence="4">Type III restriction enzyme, res subunit</fullName>
    </submittedName>
</protein>
<dbReference type="GO" id="GO:0005524">
    <property type="term" value="F:ATP binding"/>
    <property type="evidence" value="ECO:0007669"/>
    <property type="project" value="InterPro"/>
</dbReference>
<feature type="domain" description="Helicase ATP-binding" evidence="3">
    <location>
        <begin position="25"/>
        <end position="198"/>
    </location>
</feature>
<evidence type="ECO:0000256" key="1">
    <source>
        <dbReference type="ARBA" id="ARBA00023236"/>
    </source>
</evidence>
<evidence type="ECO:0000313" key="4">
    <source>
        <dbReference type="EMBL" id="EFX40251.1"/>
    </source>
</evidence>
<dbReference type="Pfam" id="PF04851">
    <property type="entry name" value="ResIII"/>
    <property type="match status" value="1"/>
</dbReference>
<keyword evidence="2" id="KW-0472">Membrane</keyword>
<dbReference type="GO" id="GO:0003677">
    <property type="term" value="F:DNA binding"/>
    <property type="evidence" value="ECO:0007669"/>
    <property type="project" value="InterPro"/>
</dbReference>
<dbReference type="InterPro" id="IPR027417">
    <property type="entry name" value="P-loop_NTPase"/>
</dbReference>
<keyword evidence="1" id="KW-0742">SOS response</keyword>
<dbReference type="InterPro" id="IPR050742">
    <property type="entry name" value="Helicase_Restrict-Modif_Enz"/>
</dbReference>
<dbReference type="AlphaFoldDB" id="E8KCG2"/>
<evidence type="ECO:0000259" key="3">
    <source>
        <dbReference type="PROSITE" id="PS51192"/>
    </source>
</evidence>
<dbReference type="GO" id="GO:0009432">
    <property type="term" value="P:SOS response"/>
    <property type="evidence" value="ECO:0007669"/>
    <property type="project" value="UniProtKB-KW"/>
</dbReference>
<dbReference type="GO" id="GO:0016787">
    <property type="term" value="F:hydrolase activity"/>
    <property type="evidence" value="ECO:0007669"/>
    <property type="project" value="InterPro"/>
</dbReference>
<dbReference type="HOGENOM" id="CLU_012831_0_0_9"/>
<feature type="transmembrane region" description="Helical" evidence="2">
    <location>
        <begin position="708"/>
        <end position="728"/>
    </location>
</feature>
<evidence type="ECO:0000313" key="5">
    <source>
        <dbReference type="Proteomes" id="UP000010304"/>
    </source>
</evidence>
<dbReference type="EMBL" id="AEVF01000012">
    <property type="protein sequence ID" value="EFX40251.1"/>
    <property type="molecule type" value="Genomic_DNA"/>
</dbReference>
<dbReference type="InterPro" id="IPR014001">
    <property type="entry name" value="Helicase_ATP-bd"/>
</dbReference>
<keyword evidence="1" id="KW-0227">DNA damage</keyword>
<dbReference type="CDD" id="cd18785">
    <property type="entry name" value="SF2_C"/>
    <property type="match status" value="1"/>
</dbReference>
<dbReference type="SMART" id="SM00487">
    <property type="entry name" value="DEXDc"/>
    <property type="match status" value="1"/>
</dbReference>
<name>E8KCG2_9STRE</name>
<dbReference type="STRING" id="888746.HMPREF9180_1167"/>
<dbReference type="SUPFAM" id="SSF52540">
    <property type="entry name" value="P-loop containing nucleoside triphosphate hydrolases"/>
    <property type="match status" value="2"/>
</dbReference>
<evidence type="ECO:0000256" key="2">
    <source>
        <dbReference type="SAM" id="Phobius"/>
    </source>
</evidence>
<dbReference type="Gene3D" id="3.40.50.300">
    <property type="entry name" value="P-loop containing nucleotide triphosphate hydrolases"/>
    <property type="match status" value="2"/>
</dbReference>
<dbReference type="PANTHER" id="PTHR47396">
    <property type="entry name" value="TYPE I RESTRICTION ENZYME ECOKI R PROTEIN"/>
    <property type="match status" value="1"/>
</dbReference>
<comment type="caution">
    <text evidence="4">The sequence shown here is derived from an EMBL/GenBank/DDBJ whole genome shotgun (WGS) entry which is preliminary data.</text>
</comment>
<sequence>MRKIMLGLKFNGTWRNYQKQVLDNFQEYQADGHVHLVAAPGSGKTTIGIELIARFDKPALVLVPTVTIREQWVDRIRQAFLEDENQITSLVSQNLKDMKQITIATYQAFHSAMQQVQSQEDNGEVEDFVGFDLLARLKERGVETLCLDECHHLRNEWWKSLEDFRKNYQQLQVISLTATPPYDSEPELWDRYLQMCGEIDQEITVPELVKEDTLCPHQDFVYICFPTKEEDKRLEEFEDTKWQYVSQLVVDPDFQELIRSSKVLKGEISADMLLEDPKYLSALLIYLQAQKLEIPKYLRDLLGAEGLPALNYYWLEVLLQGLLYQTPDWYEDPQETKKKIEAELKSRGLIEKRQVFLVKSKANDQILNQSLGKLAGIASIFETEYASLGQGLRQLVLADYIRKDFASYLGDDQAPITQLGVLPYFETIRRSAQKQGLSVPIAVLSGSVVIIPASVKAELQALIPNTSLSFSVIGKLDQESYLQVGFPSSFKGMVAAVTELFQRGSIQVLVGTKSLLGEGWDAPCVNSLILGSFVGSFMLSNQMRGRAIRIWPGHPDKTSNIWHLVAIKPYKNPTFSKEDQEELDLNPYQDLQTLARRMDHFLGLSYKEDTIETGLDRLNFPEFPFKKKKLEEYNEKIMELSKDRASLRKKWQESLIVADKIEIVNEVATDSKRIPLLALADAEKWLRYALMVFAISLLAYVVRLTFFALPWLTALCGLFLAITAFRFYSYKSPYKRLRQIGEAIRKVMVTAGHLSDDQSRVQVDEDKDSFNVFAYLKGGSMRDKELFSKALGEFFAPVDNQRYLLVAKKAPAGQSKYFVVPSLFEKRKEDAQLFQNAVAPHIGNYQLVYTRNEAGRKILLEARLKSLANKNDRIITKKKVKSALK</sequence>
<reference evidence="4 5" key="1">
    <citation type="submission" date="2010-12" db="EMBL/GenBank/DDBJ databases">
        <authorList>
            <person name="Muzny D."/>
            <person name="Qin X."/>
            <person name="Deng J."/>
            <person name="Jiang H."/>
            <person name="Liu Y."/>
            <person name="Qu J."/>
            <person name="Song X.-Z."/>
            <person name="Zhang L."/>
            <person name="Thornton R."/>
            <person name="Coyle M."/>
            <person name="Francisco L."/>
            <person name="Jackson L."/>
            <person name="Javaid M."/>
            <person name="Korchina V."/>
            <person name="Kovar C."/>
            <person name="Mata R."/>
            <person name="Mathew T."/>
            <person name="Ngo R."/>
            <person name="Nguyen L."/>
            <person name="Nguyen N."/>
            <person name="Okwuonu G."/>
            <person name="Ongeri F."/>
            <person name="Pham C."/>
            <person name="Simmons D."/>
            <person name="Wilczek-Boney K."/>
            <person name="Hale W."/>
            <person name="Jakkamsetti A."/>
            <person name="Pham P."/>
            <person name="Ruth R."/>
            <person name="San Lucas F."/>
            <person name="Warren J."/>
            <person name="Zhang J."/>
            <person name="Zhao Z."/>
            <person name="Zhou C."/>
            <person name="Zhu D."/>
            <person name="Lee S."/>
            <person name="Bess C."/>
            <person name="Blankenburg K."/>
            <person name="Forbes L."/>
            <person name="Fu Q."/>
            <person name="Gubbala S."/>
            <person name="Hirani K."/>
            <person name="Jayaseelan J.C."/>
            <person name="Lara F."/>
            <person name="Munidasa M."/>
            <person name="Palculict T."/>
            <person name="Patil S."/>
            <person name="Pu L.-L."/>
            <person name="Saada N."/>
            <person name="Tang L."/>
            <person name="Weissenberger G."/>
            <person name="Zhu Y."/>
            <person name="Hemphill L."/>
            <person name="Shang Y."/>
            <person name="Youmans B."/>
            <person name="Ayvaz T."/>
            <person name="Ross M."/>
            <person name="Santibanez J."/>
            <person name="Aqrawi P."/>
            <person name="Gross S."/>
            <person name="Joshi V."/>
            <person name="Fowler G."/>
            <person name="Nazareth L."/>
            <person name="Reid J."/>
            <person name="Worley K."/>
            <person name="Petrosino J."/>
            <person name="Highlander S."/>
            <person name="Gibbs R."/>
        </authorList>
    </citation>
    <scope>NUCLEOTIDE SEQUENCE [LARGE SCALE GENOMIC DNA]</scope>
    <source>
        <strain evidence="4 5">ATCC 700780</strain>
    </source>
</reference>
<proteinExistence type="predicted"/>
<gene>
    <name evidence="4" type="ORF">HMPREF9180_1167</name>
</gene>
<keyword evidence="2" id="KW-0812">Transmembrane</keyword>
<dbReference type="PROSITE" id="PS51192">
    <property type="entry name" value="HELICASE_ATP_BIND_1"/>
    <property type="match status" value="1"/>
</dbReference>
<dbReference type="InterPro" id="IPR006935">
    <property type="entry name" value="Helicase/UvrB_N"/>
</dbReference>
<keyword evidence="5" id="KW-1185">Reference proteome</keyword>
<dbReference type="PANTHER" id="PTHR47396:SF1">
    <property type="entry name" value="ATP-DEPENDENT HELICASE IRC3-RELATED"/>
    <property type="match status" value="1"/>
</dbReference>
<accession>E8KCG2</accession>
<keyword evidence="2" id="KW-1133">Transmembrane helix</keyword>
<organism evidence="4 5">
    <name type="scientific">Streptococcus peroris ATCC 700780</name>
    <dbReference type="NCBI Taxonomy" id="888746"/>
    <lineage>
        <taxon>Bacteria</taxon>
        <taxon>Bacillati</taxon>
        <taxon>Bacillota</taxon>
        <taxon>Bacilli</taxon>
        <taxon>Lactobacillales</taxon>
        <taxon>Streptococcaceae</taxon>
        <taxon>Streptococcus</taxon>
    </lineage>
</organism>
<dbReference type="Proteomes" id="UP000010304">
    <property type="component" value="Unassembled WGS sequence"/>
</dbReference>
<dbReference type="eggNOG" id="COG1061">
    <property type="taxonomic scope" value="Bacteria"/>
</dbReference>
<dbReference type="GO" id="GO:0005829">
    <property type="term" value="C:cytosol"/>
    <property type="evidence" value="ECO:0007669"/>
    <property type="project" value="TreeGrafter"/>
</dbReference>